<feature type="region of interest" description="Disordered" evidence="1">
    <location>
        <begin position="28"/>
        <end position="54"/>
    </location>
</feature>
<organism evidence="3 4">
    <name type="scientific">Glutamicibacter creatinolyticus</name>
    <dbReference type="NCBI Taxonomy" id="162496"/>
    <lineage>
        <taxon>Bacteria</taxon>
        <taxon>Bacillati</taxon>
        <taxon>Actinomycetota</taxon>
        <taxon>Actinomycetes</taxon>
        <taxon>Micrococcales</taxon>
        <taxon>Micrococcaceae</taxon>
        <taxon>Glutamicibacter</taxon>
    </lineage>
</organism>
<evidence type="ECO:0000256" key="1">
    <source>
        <dbReference type="SAM" id="MobiDB-lite"/>
    </source>
</evidence>
<feature type="signal peptide" evidence="2">
    <location>
        <begin position="1"/>
        <end position="23"/>
    </location>
</feature>
<evidence type="ECO:0000313" key="3">
    <source>
        <dbReference type="EMBL" id="QCY46915.1"/>
    </source>
</evidence>
<evidence type="ECO:0000256" key="2">
    <source>
        <dbReference type="SAM" id="SignalP"/>
    </source>
</evidence>
<dbReference type="EMBL" id="CP034412">
    <property type="protein sequence ID" value="QCY46915.1"/>
    <property type="molecule type" value="Genomic_DNA"/>
</dbReference>
<dbReference type="AlphaFoldDB" id="A0A5B7WUF3"/>
<dbReference type="Proteomes" id="UP000307000">
    <property type="component" value="Chromosome"/>
</dbReference>
<name>A0A5B7WUF3_9MICC</name>
<reference evidence="3 4" key="1">
    <citation type="submission" date="2018-12" db="EMBL/GenBank/DDBJ databases">
        <title>Complete Genome Sequence of Glutamicibacter creatinolyticus strain LGCM259,isolated from an abscess of a 12-year-old mare in Italy.</title>
        <authorList>
            <person name="Santos R.G."/>
            <person name="Silva A.L."/>
            <person name="Seyffert N."/>
            <person name="Castro T.L.P."/>
            <person name="Attili A.R."/>
            <person name="Rifici C."/>
            <person name="Mazzullo G."/>
            <person name="Brenig B."/>
            <person name="Venanzi F."/>
            <person name="Azevedo V."/>
        </authorList>
    </citation>
    <scope>NUCLEOTIDE SEQUENCE [LARGE SCALE GENOMIC DNA]</scope>
    <source>
        <strain evidence="3 4">LGCM 259</strain>
    </source>
</reference>
<dbReference type="RefSeq" id="WP_138926057.1">
    <property type="nucleotide sequence ID" value="NZ_CP034412.1"/>
</dbReference>
<gene>
    <name evidence="3" type="ORF">GcLGCM259_1174</name>
</gene>
<keyword evidence="2" id="KW-0732">Signal</keyword>
<feature type="chain" id="PRO_5022767234" description="DUF4352 domain-containing protein" evidence="2">
    <location>
        <begin position="24"/>
        <end position="216"/>
    </location>
</feature>
<keyword evidence="4" id="KW-1185">Reference proteome</keyword>
<protein>
    <recommendedName>
        <fullName evidence="5">DUF4352 domain-containing protein</fullName>
    </recommendedName>
</protein>
<dbReference type="KEGG" id="gcr:GcLGCM259_1174"/>
<proteinExistence type="predicted"/>
<evidence type="ECO:0008006" key="5">
    <source>
        <dbReference type="Google" id="ProtNLM"/>
    </source>
</evidence>
<dbReference type="PROSITE" id="PS51257">
    <property type="entry name" value="PROKAR_LIPOPROTEIN"/>
    <property type="match status" value="1"/>
</dbReference>
<accession>A0A5B7WUF3</accession>
<sequence>MKKTVYALAALALAITASGCTSAADEEAAPSAAEATQNEGTSIDPLGGTPSAAPTEKDVDFLEDLGVNDRGNVTVEENEQAVFKDPKGDAEFAEFTATNVTTNFKCTAKDAQPSINGQYVALDFDVNANEDLAESGFPYFYLSVHEFRAWDAKGEPIPDPVGNAESCITDKERVPSPIDPGDSEKGLVVLDLPKGAGTASFTLGGFQGSYGWEWSW</sequence>
<evidence type="ECO:0000313" key="4">
    <source>
        <dbReference type="Proteomes" id="UP000307000"/>
    </source>
</evidence>